<sequence>MGKIFELLIARRLTEWAEKNGILADGHLGGQKGAGTKDALVLLDTWVRRKWHEKKMVAGLFLDVNSTEMPSIPGGHNRVLPGRTAHHHPDG</sequence>
<protein>
    <submittedName>
        <fullName evidence="2">Uncharacterized protein</fullName>
    </submittedName>
</protein>
<evidence type="ECO:0000256" key="1">
    <source>
        <dbReference type="SAM" id="MobiDB-lite"/>
    </source>
</evidence>
<dbReference type="EMBL" id="PGCI01000374">
    <property type="protein sequence ID" value="PLW28188.1"/>
    <property type="molecule type" value="Genomic_DNA"/>
</dbReference>
<comment type="caution">
    <text evidence="2">The sequence shown here is derived from an EMBL/GenBank/DDBJ whole genome shotgun (WGS) entry which is preliminary data.</text>
</comment>
<proteinExistence type="predicted"/>
<feature type="region of interest" description="Disordered" evidence="1">
    <location>
        <begin position="72"/>
        <end position="91"/>
    </location>
</feature>
<dbReference type="AlphaFoldDB" id="A0A2N5TRX5"/>
<dbReference type="Proteomes" id="UP000235392">
    <property type="component" value="Unassembled WGS sequence"/>
</dbReference>
<reference evidence="2 3" key="1">
    <citation type="submission" date="2017-11" db="EMBL/GenBank/DDBJ databases">
        <title>De novo assembly and phasing of dikaryotic genomes from two isolates of Puccinia coronata f. sp. avenae, the causal agent of oat crown rust.</title>
        <authorList>
            <person name="Miller M.E."/>
            <person name="Zhang Y."/>
            <person name="Omidvar V."/>
            <person name="Sperschneider J."/>
            <person name="Schwessinger B."/>
            <person name="Raley C."/>
            <person name="Palmer J.M."/>
            <person name="Garnica D."/>
            <person name="Upadhyaya N."/>
            <person name="Rathjen J."/>
            <person name="Taylor J.M."/>
            <person name="Park R.F."/>
            <person name="Dodds P.N."/>
            <person name="Hirsch C.D."/>
            <person name="Kianian S.F."/>
            <person name="Figueroa M."/>
        </authorList>
    </citation>
    <scope>NUCLEOTIDE SEQUENCE [LARGE SCALE GENOMIC DNA]</scope>
    <source>
        <strain evidence="2">12SD80</strain>
    </source>
</reference>
<evidence type="ECO:0000313" key="3">
    <source>
        <dbReference type="Proteomes" id="UP000235392"/>
    </source>
</evidence>
<gene>
    <name evidence="2" type="ORF">PCASD_24049</name>
</gene>
<evidence type="ECO:0000313" key="2">
    <source>
        <dbReference type="EMBL" id="PLW28188.1"/>
    </source>
</evidence>
<organism evidence="2 3">
    <name type="scientific">Puccinia coronata f. sp. avenae</name>
    <dbReference type="NCBI Taxonomy" id="200324"/>
    <lineage>
        <taxon>Eukaryota</taxon>
        <taxon>Fungi</taxon>
        <taxon>Dikarya</taxon>
        <taxon>Basidiomycota</taxon>
        <taxon>Pucciniomycotina</taxon>
        <taxon>Pucciniomycetes</taxon>
        <taxon>Pucciniales</taxon>
        <taxon>Pucciniaceae</taxon>
        <taxon>Puccinia</taxon>
    </lineage>
</organism>
<accession>A0A2N5TRX5</accession>
<name>A0A2N5TRX5_9BASI</name>